<evidence type="ECO:0000313" key="3">
    <source>
        <dbReference type="Proteomes" id="UP000701702"/>
    </source>
</evidence>
<feature type="compositionally biased region" description="Low complexity" evidence="1">
    <location>
        <begin position="282"/>
        <end position="297"/>
    </location>
</feature>
<evidence type="ECO:0000313" key="2">
    <source>
        <dbReference type="EMBL" id="CAG9187043.1"/>
    </source>
</evidence>
<organism evidence="2 3">
    <name type="scientific">Cupriavidus pinatubonensis</name>
    <dbReference type="NCBI Taxonomy" id="248026"/>
    <lineage>
        <taxon>Bacteria</taxon>
        <taxon>Pseudomonadati</taxon>
        <taxon>Pseudomonadota</taxon>
        <taxon>Betaproteobacteria</taxon>
        <taxon>Burkholderiales</taxon>
        <taxon>Burkholderiaceae</taxon>
        <taxon>Cupriavidus</taxon>
    </lineage>
</organism>
<feature type="region of interest" description="Disordered" evidence="1">
    <location>
        <begin position="96"/>
        <end position="121"/>
    </location>
</feature>
<evidence type="ECO:0008006" key="4">
    <source>
        <dbReference type="Google" id="ProtNLM"/>
    </source>
</evidence>
<feature type="compositionally biased region" description="Low complexity" evidence="1">
    <location>
        <begin position="96"/>
        <end position="118"/>
    </location>
</feature>
<dbReference type="PROSITE" id="PS51257">
    <property type="entry name" value="PROKAR_LIPOPROTEIN"/>
    <property type="match status" value="1"/>
</dbReference>
<gene>
    <name evidence="2" type="ORF">LMG23994_06524</name>
</gene>
<comment type="caution">
    <text evidence="2">The sequence shown here is derived from an EMBL/GenBank/DDBJ whole genome shotgun (WGS) entry which is preliminary data.</text>
</comment>
<protein>
    <recommendedName>
        <fullName evidence="4">Lipoprotein</fullName>
    </recommendedName>
</protein>
<feature type="compositionally biased region" description="Low complexity" evidence="1">
    <location>
        <begin position="324"/>
        <end position="345"/>
    </location>
</feature>
<proteinExistence type="predicted"/>
<dbReference type="Proteomes" id="UP000701702">
    <property type="component" value="Unassembled WGS sequence"/>
</dbReference>
<reference evidence="2 3" key="1">
    <citation type="submission" date="2021-08" db="EMBL/GenBank/DDBJ databases">
        <authorList>
            <person name="Peeters C."/>
        </authorList>
    </citation>
    <scope>NUCLEOTIDE SEQUENCE [LARGE SCALE GENOMIC DNA]</scope>
    <source>
        <strain evidence="2 3">LMG 23994</strain>
    </source>
</reference>
<feature type="region of interest" description="Disordered" evidence="1">
    <location>
        <begin position="273"/>
        <end position="345"/>
    </location>
</feature>
<keyword evidence="3" id="KW-1185">Reference proteome</keyword>
<name>A0ABM8Y2Q1_9BURK</name>
<dbReference type="RefSeq" id="WP_224010119.1">
    <property type="nucleotide sequence ID" value="NZ_CAJZAF010000057.1"/>
</dbReference>
<dbReference type="EMBL" id="CAJZAF010000057">
    <property type="protein sequence ID" value="CAG9187043.1"/>
    <property type="molecule type" value="Genomic_DNA"/>
</dbReference>
<evidence type="ECO:0000256" key="1">
    <source>
        <dbReference type="SAM" id="MobiDB-lite"/>
    </source>
</evidence>
<sequence>MTKTTIFTITAIAVLFSGCTTMDAIKSSGDNLSKGNLLAAAMNLVFTPIALAYDVVTLGGNVSPEVATTAAGAYAESQGYVAAGTISKMIEVTSASNSTSSSSDTSSSVNSGTSSTTSKFGASNDSVGTTVVGAGGKGKGNCSINTAFLAPKIPTFNSSDLKSIRDMAVSTDIVDAMRQANGQGYTPQAAVKAALDQARAFDTATKEALQTASAVDAFGTTDEEFLNRLRNGSLNLNKCDGIRNSALCSAGATKIGAIFNRAVAAEMQCHIRAGTWPGGSSSGTTVATSDSASSNTSRFTAPAAPKRAPLSGYYDPSVAERMPTTRSQSTTPTSHGGTSSNKGAR</sequence>
<accession>A0ABM8Y2Q1</accession>